<keyword evidence="1" id="KW-1133">Transmembrane helix</keyword>
<keyword evidence="3" id="KW-1185">Reference proteome</keyword>
<protein>
    <submittedName>
        <fullName evidence="2">Uncharacterized protein</fullName>
    </submittedName>
</protein>
<accession>A0AAD4M0X3</accession>
<organism evidence="2 3">
    <name type="scientific">Multifurca ochricompacta</name>
    <dbReference type="NCBI Taxonomy" id="376703"/>
    <lineage>
        <taxon>Eukaryota</taxon>
        <taxon>Fungi</taxon>
        <taxon>Dikarya</taxon>
        <taxon>Basidiomycota</taxon>
        <taxon>Agaricomycotina</taxon>
        <taxon>Agaricomycetes</taxon>
        <taxon>Russulales</taxon>
        <taxon>Russulaceae</taxon>
        <taxon>Multifurca</taxon>
    </lineage>
</organism>
<dbReference type="Proteomes" id="UP001203297">
    <property type="component" value="Unassembled WGS sequence"/>
</dbReference>
<keyword evidence="1" id="KW-0472">Membrane</keyword>
<reference evidence="2" key="1">
    <citation type="journal article" date="2022" name="New Phytol.">
        <title>Evolutionary transition to the ectomycorrhizal habit in the genomes of a hyperdiverse lineage of mushroom-forming fungi.</title>
        <authorList>
            <person name="Looney B."/>
            <person name="Miyauchi S."/>
            <person name="Morin E."/>
            <person name="Drula E."/>
            <person name="Courty P.E."/>
            <person name="Kohler A."/>
            <person name="Kuo A."/>
            <person name="LaButti K."/>
            <person name="Pangilinan J."/>
            <person name="Lipzen A."/>
            <person name="Riley R."/>
            <person name="Andreopoulos W."/>
            <person name="He G."/>
            <person name="Johnson J."/>
            <person name="Nolan M."/>
            <person name="Tritt A."/>
            <person name="Barry K.W."/>
            <person name="Grigoriev I.V."/>
            <person name="Nagy L.G."/>
            <person name="Hibbett D."/>
            <person name="Henrissat B."/>
            <person name="Matheny P.B."/>
            <person name="Labbe J."/>
            <person name="Martin F.M."/>
        </authorList>
    </citation>
    <scope>NUCLEOTIDE SEQUENCE</scope>
    <source>
        <strain evidence="2">BPL690</strain>
    </source>
</reference>
<dbReference type="EMBL" id="WTXG01000059">
    <property type="protein sequence ID" value="KAI0295409.1"/>
    <property type="molecule type" value="Genomic_DNA"/>
</dbReference>
<evidence type="ECO:0000313" key="3">
    <source>
        <dbReference type="Proteomes" id="UP001203297"/>
    </source>
</evidence>
<keyword evidence="1" id="KW-0812">Transmembrane</keyword>
<proteinExistence type="predicted"/>
<comment type="caution">
    <text evidence="2">The sequence shown here is derived from an EMBL/GenBank/DDBJ whole genome shotgun (WGS) entry which is preliminary data.</text>
</comment>
<evidence type="ECO:0000313" key="2">
    <source>
        <dbReference type="EMBL" id="KAI0295409.1"/>
    </source>
</evidence>
<dbReference type="AlphaFoldDB" id="A0AAD4M0X3"/>
<evidence type="ECO:0000256" key="1">
    <source>
        <dbReference type="SAM" id="Phobius"/>
    </source>
</evidence>
<gene>
    <name evidence="2" type="ORF">B0F90DRAFT_1153501</name>
</gene>
<feature type="transmembrane region" description="Helical" evidence="1">
    <location>
        <begin position="6"/>
        <end position="28"/>
    </location>
</feature>
<sequence length="138" mass="15494">MIRVLFGILVICPPPSPISIFCVLWLLFQVTRSQPGTRLELVVRTHDCVFSSHNRHRLSLKPSTSARSGLSSLLALGLHFPSCPPHIVLAFQLTIHLWTLVAPSIFNSRTTCRDPPLQAPLPFRFSTFATVTLNHQRM</sequence>
<name>A0AAD4M0X3_9AGAM</name>